<dbReference type="InterPro" id="IPR006516">
    <property type="entry name" value="G2P"/>
</dbReference>
<dbReference type="KEGG" id="asol:BEN76_05415"/>
<dbReference type="Pfam" id="PF05155">
    <property type="entry name" value="G2P_X_C"/>
    <property type="match status" value="1"/>
</dbReference>
<dbReference type="KEGG" id="asol:BEN76_05375"/>
<protein>
    <submittedName>
        <fullName evidence="4">DNA replication protein</fullName>
    </submittedName>
</protein>
<dbReference type="GO" id="GO:0006260">
    <property type="term" value="P:DNA replication"/>
    <property type="evidence" value="ECO:0007669"/>
    <property type="project" value="InterPro"/>
</dbReference>
<gene>
    <name evidence="3" type="ORF">BEN76_05375</name>
    <name evidence="4" type="ORF">BEN76_05415</name>
</gene>
<evidence type="ECO:0000313" key="3">
    <source>
        <dbReference type="EMBL" id="APV37514.1"/>
    </source>
</evidence>
<dbReference type="STRING" id="487316.BEN76_05375"/>
<dbReference type="InterPro" id="IPR022688">
    <property type="entry name" value="G2P_C"/>
</dbReference>
<dbReference type="RefSeq" id="WP_076033567.1">
    <property type="nucleotide sequence ID" value="NZ_CP016896.1"/>
</dbReference>
<dbReference type="EMBL" id="CP016896">
    <property type="protein sequence ID" value="APV37514.1"/>
    <property type="molecule type" value="Genomic_DNA"/>
</dbReference>
<dbReference type="Pfam" id="PF05144">
    <property type="entry name" value="Phage_CRI"/>
    <property type="match status" value="1"/>
</dbReference>
<dbReference type="NCBIfam" id="TIGR01629">
    <property type="entry name" value="rep_II_X"/>
    <property type="match status" value="1"/>
</dbReference>
<reference evidence="4 5" key="1">
    <citation type="submission" date="2016-08" db="EMBL/GenBank/DDBJ databases">
        <title>Complete genome sequence of Acinetobacter baylyi strain GFJ2.</title>
        <authorList>
            <person name="Tabata M."/>
            <person name="Kuboki S."/>
            <person name="Gibu N."/>
            <person name="Kinouchi Y."/>
            <person name="Vangnai A."/>
            <person name="Kasai D."/>
            <person name="Fukuda M."/>
        </authorList>
    </citation>
    <scope>NUCLEOTIDE SEQUENCE [LARGE SCALE GENOMIC DNA]</scope>
    <source>
        <strain evidence="4 5">GFJ2</strain>
    </source>
</reference>
<evidence type="ECO:0000259" key="1">
    <source>
        <dbReference type="Pfam" id="PF05144"/>
    </source>
</evidence>
<dbReference type="AlphaFoldDB" id="A0A1P8EMX6"/>
<dbReference type="EMBL" id="CP016896">
    <property type="protein sequence ID" value="APV37515.1"/>
    <property type="molecule type" value="Genomic_DNA"/>
</dbReference>
<feature type="domain" description="Replication-associated protein G2P N-terminal" evidence="1">
    <location>
        <begin position="1"/>
        <end position="252"/>
    </location>
</feature>
<accession>A0A1P8EMX6</accession>
<feature type="domain" description="Replication-associated protein G2P C-terminal" evidence="2">
    <location>
        <begin position="310"/>
        <end position="399"/>
    </location>
</feature>
<dbReference type="InterPro" id="IPR022686">
    <property type="entry name" value="G2P_N"/>
</dbReference>
<sequence>MLDHLCINAHFESSFYSLNESGEYFLIDVDLFSLEIPLASRSVHKDDQGNINNSSLFHPYEQLPTSYTGMALKVFLDSSYAPYIQIKASPAKIRQGHNVFGDDDIEMGAFEMIGFFAEAYPTLARMIDWKTAWVSHIDVTYSARVGDEHTAKKLHDFMRRVTNGQTQLSQKQMDNTIYWGGQHSRLINIKCYLKHTEFMEQFKEQQALAKKNDKAAMRVVQIMSDSRLVNWTIGIMRFEARLKKRWLERAGIPTNLFELIKFQRKNPEILQALWTKATHSIFEAMKGQTMKLTDDKSVLEAISRSAVVVTNSGKVSQTRIRNIYATYCLIREQGLDELSKLLPKPTFYRHISELCECGFSKAFLQNLHDNKSSNVIPFMKLVEIDFSQQLPEWYQPPVSQFNYSIA</sequence>
<evidence type="ECO:0000259" key="2">
    <source>
        <dbReference type="Pfam" id="PF05155"/>
    </source>
</evidence>
<proteinExistence type="predicted"/>
<evidence type="ECO:0000313" key="4">
    <source>
        <dbReference type="EMBL" id="APV37515.1"/>
    </source>
</evidence>
<dbReference type="Proteomes" id="UP000185674">
    <property type="component" value="Chromosome"/>
</dbReference>
<name>A0A1P8EMX6_9GAMM</name>
<organism evidence="4 5">
    <name type="scientific">Acinetobacter soli</name>
    <dbReference type="NCBI Taxonomy" id="487316"/>
    <lineage>
        <taxon>Bacteria</taxon>
        <taxon>Pseudomonadati</taxon>
        <taxon>Pseudomonadota</taxon>
        <taxon>Gammaproteobacteria</taxon>
        <taxon>Moraxellales</taxon>
        <taxon>Moraxellaceae</taxon>
        <taxon>Acinetobacter</taxon>
    </lineage>
</organism>
<evidence type="ECO:0000313" key="5">
    <source>
        <dbReference type="Proteomes" id="UP000185674"/>
    </source>
</evidence>